<dbReference type="NCBIfam" id="NF007480">
    <property type="entry name" value="PRK10070.1"/>
    <property type="match status" value="1"/>
</dbReference>
<accession>A0A4R8IS50</accession>
<evidence type="ECO:0000256" key="2">
    <source>
        <dbReference type="ARBA" id="ARBA00022448"/>
    </source>
</evidence>
<dbReference type="InterPro" id="IPR017871">
    <property type="entry name" value="ABC_transporter-like_CS"/>
</dbReference>
<comment type="subcellular location">
    <subcellularLocation>
        <location evidence="5">Cell inner membrane</location>
        <topology evidence="5">Peripheral membrane protein</topology>
    </subcellularLocation>
</comment>
<comment type="subunit">
    <text evidence="5">The complex is probably composed of two ATP-binding proteins, two transmembrane proteins and a solute-binding protein.</text>
</comment>
<comment type="catalytic activity">
    <reaction evidence="5">
        <text>a quaternary ammonium(out) + ATP + H2O = a quaternary ammonium(in) + ADP + phosphate + H(+)</text>
        <dbReference type="Rhea" id="RHEA:11036"/>
        <dbReference type="ChEBI" id="CHEBI:15377"/>
        <dbReference type="ChEBI" id="CHEBI:15378"/>
        <dbReference type="ChEBI" id="CHEBI:30616"/>
        <dbReference type="ChEBI" id="CHEBI:35267"/>
        <dbReference type="ChEBI" id="CHEBI:43474"/>
        <dbReference type="ChEBI" id="CHEBI:456216"/>
    </reaction>
</comment>
<dbReference type="GO" id="GO:0031460">
    <property type="term" value="P:glycine betaine transport"/>
    <property type="evidence" value="ECO:0007669"/>
    <property type="project" value="InterPro"/>
</dbReference>
<dbReference type="InterPro" id="IPR003439">
    <property type="entry name" value="ABC_transporter-like_ATP-bd"/>
</dbReference>
<feature type="domain" description="ABC transporter" evidence="6">
    <location>
        <begin position="29"/>
        <end position="265"/>
    </location>
</feature>
<dbReference type="SMART" id="SM00382">
    <property type="entry name" value="AAA"/>
    <property type="match status" value="1"/>
</dbReference>
<evidence type="ECO:0000256" key="1">
    <source>
        <dbReference type="ARBA" id="ARBA00005417"/>
    </source>
</evidence>
<proteinExistence type="inferred from homology"/>
<dbReference type="FunFam" id="3.40.50.300:FF:000201">
    <property type="entry name" value="Glycine betaine/L-proline ABC transporter ATP-binding protein"/>
    <property type="match status" value="1"/>
</dbReference>
<dbReference type="InterPro" id="IPR005892">
    <property type="entry name" value="Gly-betaine_transp_ATP-bd"/>
</dbReference>
<sequence>MTDKIVVENLYKIFGPTPKDALELIQQGLNKDEIFERTGNTIGVQDASFTIKEGEIFVVMGLSGSGKSTLLRMLNRLIEPTSGSVRIDGHDVTHMSTKELVALRRKDMAMVFQTFALLPHRSVLQNAAFGLEIAGNDKSESEDRALKALDLVGLKANANSFPDELSGGMQQRVGLARALAAEPSVMLMDEAFSALDPLIRTQMQDELLELQEHSERTVVFITHDLNEAMRVGDRIAMMEGGRILQVGTGREILREPANEYVEAFFRDVDITGIFIAGDIAEDATMTFAPDEAADKALKALQDREQPFGYVLAKDRFHGVVSQDSLKHALENNKGGLSDAYLNGRPPLKAQMTLREILEPVANAGYPLPVVGRRQRFYGVISRSTLLEALRKED</sequence>
<dbReference type="CDD" id="cd03294">
    <property type="entry name" value="ABC_Pro_Gly_Betaine"/>
    <property type="match status" value="1"/>
</dbReference>
<organism evidence="7 8">
    <name type="scientific">Thiohalophilus thiocyanatoxydans</name>
    <dbReference type="NCBI Taxonomy" id="381308"/>
    <lineage>
        <taxon>Bacteria</taxon>
        <taxon>Pseudomonadati</taxon>
        <taxon>Pseudomonadota</taxon>
        <taxon>Gammaproteobacteria</taxon>
        <taxon>Thiohalomonadales</taxon>
        <taxon>Thiohalophilaceae</taxon>
        <taxon>Thiohalophilus</taxon>
    </lineage>
</organism>
<gene>
    <name evidence="7" type="ORF">EDC23_2153</name>
</gene>
<dbReference type="EC" id="7.6.2.9" evidence="5"/>
<dbReference type="GO" id="GO:0005524">
    <property type="term" value="F:ATP binding"/>
    <property type="evidence" value="ECO:0007669"/>
    <property type="project" value="UniProtKB-UniRule"/>
</dbReference>
<keyword evidence="3 5" id="KW-0547">Nucleotide-binding</keyword>
<dbReference type="Gene3D" id="3.40.50.300">
    <property type="entry name" value="P-loop containing nucleotide triphosphate hydrolases"/>
    <property type="match status" value="1"/>
</dbReference>
<dbReference type="PANTHER" id="PTHR43869:SF1">
    <property type="entry name" value="GLYCINE BETAINE_PROLINE BETAINE TRANSPORT SYSTEM ATP-BINDING PROTEIN PROV"/>
    <property type="match status" value="1"/>
</dbReference>
<dbReference type="GO" id="GO:0015418">
    <property type="term" value="F:ABC-type quaternary ammonium compound transporting activity"/>
    <property type="evidence" value="ECO:0007669"/>
    <property type="project" value="UniProtKB-EC"/>
</dbReference>
<evidence type="ECO:0000313" key="7">
    <source>
        <dbReference type="EMBL" id="TDX99992.1"/>
    </source>
</evidence>
<dbReference type="InterPro" id="IPR051921">
    <property type="entry name" value="ABC_osmolyte_uptake_ATP-bind"/>
</dbReference>
<dbReference type="EMBL" id="SOQX01000006">
    <property type="protein sequence ID" value="TDX99992.1"/>
    <property type="molecule type" value="Genomic_DNA"/>
</dbReference>
<evidence type="ECO:0000256" key="3">
    <source>
        <dbReference type="ARBA" id="ARBA00022741"/>
    </source>
</evidence>
<dbReference type="InterPro" id="IPR046342">
    <property type="entry name" value="CBS_dom_sf"/>
</dbReference>
<evidence type="ECO:0000256" key="4">
    <source>
        <dbReference type="ARBA" id="ARBA00022840"/>
    </source>
</evidence>
<dbReference type="PANTHER" id="PTHR43869">
    <property type="entry name" value="GLYCINE BETAINE/PROLINE BETAINE TRANSPORT SYSTEM ATP-BINDING PROTEIN PROV"/>
    <property type="match status" value="1"/>
</dbReference>
<dbReference type="Proteomes" id="UP000294914">
    <property type="component" value="Unassembled WGS sequence"/>
</dbReference>
<keyword evidence="4 5" id="KW-0067">ATP-binding</keyword>
<dbReference type="AlphaFoldDB" id="A0A4R8IS50"/>
<keyword evidence="5" id="KW-0997">Cell inner membrane</keyword>
<comment type="similarity">
    <text evidence="1 5">Belongs to the ABC transporter superfamily.</text>
</comment>
<dbReference type="PROSITE" id="PS00211">
    <property type="entry name" value="ABC_TRANSPORTER_1"/>
    <property type="match status" value="1"/>
</dbReference>
<evidence type="ECO:0000256" key="5">
    <source>
        <dbReference type="RuleBase" id="RU369116"/>
    </source>
</evidence>
<dbReference type="OrthoDB" id="9802264at2"/>
<evidence type="ECO:0000259" key="6">
    <source>
        <dbReference type="PROSITE" id="PS50893"/>
    </source>
</evidence>
<dbReference type="InterPro" id="IPR027417">
    <property type="entry name" value="P-loop_NTPase"/>
</dbReference>
<reference evidence="7 8" key="1">
    <citation type="submission" date="2019-03" db="EMBL/GenBank/DDBJ databases">
        <title>Genomic Encyclopedia of Type Strains, Phase IV (KMG-IV): sequencing the most valuable type-strain genomes for metagenomic binning, comparative biology and taxonomic classification.</title>
        <authorList>
            <person name="Goeker M."/>
        </authorList>
    </citation>
    <scope>NUCLEOTIDE SEQUENCE [LARGE SCALE GENOMIC DNA]</scope>
    <source>
        <strain evidence="7 8">DSM 16326</strain>
    </source>
</reference>
<dbReference type="GO" id="GO:0006865">
    <property type="term" value="P:amino acid transport"/>
    <property type="evidence" value="ECO:0007669"/>
    <property type="project" value="UniProtKB-UniRule"/>
</dbReference>
<dbReference type="InterPro" id="IPR003593">
    <property type="entry name" value="AAA+_ATPase"/>
</dbReference>
<dbReference type="GO" id="GO:0016887">
    <property type="term" value="F:ATP hydrolysis activity"/>
    <property type="evidence" value="ECO:0007669"/>
    <property type="project" value="UniProtKB-UniRule"/>
</dbReference>
<dbReference type="PROSITE" id="PS50893">
    <property type="entry name" value="ABC_TRANSPORTER_2"/>
    <property type="match status" value="1"/>
</dbReference>
<keyword evidence="8" id="KW-1185">Reference proteome</keyword>
<dbReference type="NCBIfam" id="TIGR01186">
    <property type="entry name" value="proV"/>
    <property type="match status" value="1"/>
</dbReference>
<protein>
    <recommendedName>
        <fullName evidence="5">Quaternary amine transport ATP-binding protein</fullName>
        <ecNumber evidence="5">7.6.2.9</ecNumber>
    </recommendedName>
</protein>
<dbReference type="GO" id="GO:0005886">
    <property type="term" value="C:plasma membrane"/>
    <property type="evidence" value="ECO:0007669"/>
    <property type="project" value="UniProtKB-SubCell"/>
</dbReference>
<keyword evidence="5" id="KW-1003">Cell membrane</keyword>
<dbReference type="RefSeq" id="WP_134084361.1">
    <property type="nucleotide sequence ID" value="NZ_SOQX01000006.1"/>
</dbReference>
<comment type="caution">
    <text evidence="7">The sequence shown here is derived from an EMBL/GenBank/DDBJ whole genome shotgun (WGS) entry which is preliminary data.</text>
</comment>
<dbReference type="Pfam" id="PF00005">
    <property type="entry name" value="ABC_tran"/>
    <property type="match status" value="1"/>
</dbReference>
<evidence type="ECO:0000313" key="8">
    <source>
        <dbReference type="Proteomes" id="UP000294914"/>
    </source>
</evidence>
<dbReference type="SUPFAM" id="SSF52540">
    <property type="entry name" value="P-loop containing nucleoside triphosphate hydrolases"/>
    <property type="match status" value="1"/>
</dbReference>
<name>A0A4R8IS50_9GAMM</name>
<keyword evidence="2 5" id="KW-0813">Transport</keyword>
<dbReference type="GO" id="GO:0006970">
    <property type="term" value="P:response to osmotic stress"/>
    <property type="evidence" value="ECO:0007669"/>
    <property type="project" value="UniProtKB-ARBA"/>
</dbReference>
<dbReference type="SUPFAM" id="SSF54631">
    <property type="entry name" value="CBS-domain pair"/>
    <property type="match status" value="1"/>
</dbReference>
<keyword evidence="5" id="KW-0472">Membrane</keyword>